<dbReference type="EMBL" id="DTHG01000096">
    <property type="protein sequence ID" value="HGW92439.1"/>
    <property type="molecule type" value="Genomic_DNA"/>
</dbReference>
<dbReference type="Gene3D" id="1.10.1670.10">
    <property type="entry name" value="Helix-hairpin-Helix base-excision DNA repair enzymes (C-terminal)"/>
    <property type="match status" value="1"/>
</dbReference>
<feature type="domain" description="HhH-GPD" evidence="9">
    <location>
        <begin position="46"/>
        <end position="188"/>
    </location>
</feature>
<sequence length="210" mass="25405">MDYNEDYIKELKENYDRLKDKIKDRIKEFHKKKGEDVYLELLFCILTPQSKAKICWNCILSLEKEDLFTLDKERIKKHLKGVRFHNNKSNYIENAIKFIKENRDLYEKLKEMDENGRREYIMKNIKGIGLKEASHFLRNIGLGENLAILDRHILKNLLRLNVIEKIPRTLTRKRYFEIEKKMMEFSKYIGISMEELDLLFWSMETGEVFK</sequence>
<keyword evidence="6 7" id="KW-0326">Glycosidase</keyword>
<feature type="active site" evidence="7">
    <location>
        <position position="131"/>
    </location>
</feature>
<evidence type="ECO:0000256" key="5">
    <source>
        <dbReference type="ARBA" id="ARBA00023268"/>
    </source>
</evidence>
<reference evidence="10" key="1">
    <citation type="journal article" date="2020" name="mSystems">
        <title>Genome- and Community-Level Interaction Insights into Carbon Utilization and Element Cycling Functions of Hydrothermarchaeota in Hydrothermal Sediment.</title>
        <authorList>
            <person name="Zhou Z."/>
            <person name="Liu Y."/>
            <person name="Xu W."/>
            <person name="Pan J."/>
            <person name="Luo Z.H."/>
            <person name="Li M."/>
        </authorList>
    </citation>
    <scope>NUCLEOTIDE SEQUENCE [LARGE SCALE GENOMIC DNA]</scope>
    <source>
        <strain evidence="10">SpSt-780</strain>
    </source>
</reference>
<feature type="site" description="Important for guanine/8-oxoguanine distinction" evidence="7">
    <location>
        <position position="210"/>
    </location>
</feature>
<gene>
    <name evidence="7" type="primary">ogg</name>
    <name evidence="10" type="ORF">ENV67_07875</name>
</gene>
<keyword evidence="3 7" id="KW-0234">DNA repair</keyword>
<evidence type="ECO:0000256" key="1">
    <source>
        <dbReference type="ARBA" id="ARBA00022763"/>
    </source>
</evidence>
<comment type="similarity">
    <text evidence="7">Belongs to the type-2 OGG1 family.</text>
</comment>
<evidence type="ECO:0000256" key="8">
    <source>
        <dbReference type="SAM" id="Coils"/>
    </source>
</evidence>
<organism evidence="10">
    <name type="scientific">candidate division WOR-3 bacterium</name>
    <dbReference type="NCBI Taxonomy" id="2052148"/>
    <lineage>
        <taxon>Bacteria</taxon>
        <taxon>Bacteria division WOR-3</taxon>
    </lineage>
</organism>
<proteinExistence type="inferred from homology"/>
<evidence type="ECO:0000256" key="2">
    <source>
        <dbReference type="ARBA" id="ARBA00022801"/>
    </source>
</evidence>
<dbReference type="PIRSF" id="PIRSF005954">
    <property type="entry name" value="Thrmst_ogg"/>
    <property type="match status" value="1"/>
</dbReference>
<dbReference type="Gene3D" id="1.10.340.30">
    <property type="entry name" value="Hypothetical protein, domain 2"/>
    <property type="match status" value="1"/>
</dbReference>
<dbReference type="AlphaFoldDB" id="A0A7C4U8V7"/>
<keyword evidence="4 7" id="KW-0456">Lyase</keyword>
<evidence type="ECO:0000256" key="4">
    <source>
        <dbReference type="ARBA" id="ARBA00023239"/>
    </source>
</evidence>
<dbReference type="InterPro" id="IPR012092">
    <property type="entry name" value="DNA_glyclase/AP_lyase_Ogg"/>
</dbReference>
<dbReference type="InterPro" id="IPR023170">
    <property type="entry name" value="HhH_base_excis_C"/>
</dbReference>
<accession>A0A7C4U8V7</accession>
<dbReference type="CDD" id="cd00056">
    <property type="entry name" value="ENDO3c"/>
    <property type="match status" value="1"/>
</dbReference>
<evidence type="ECO:0000256" key="7">
    <source>
        <dbReference type="HAMAP-Rule" id="MF_00241"/>
    </source>
</evidence>
<evidence type="ECO:0000256" key="3">
    <source>
        <dbReference type="ARBA" id="ARBA00023204"/>
    </source>
</evidence>
<dbReference type="SMART" id="SM00478">
    <property type="entry name" value="ENDO3c"/>
    <property type="match status" value="1"/>
</dbReference>
<dbReference type="InterPro" id="IPR003265">
    <property type="entry name" value="HhH-GPD_domain"/>
</dbReference>
<dbReference type="NCBIfam" id="NF002305">
    <property type="entry name" value="PRK01229.1"/>
    <property type="match status" value="1"/>
</dbReference>
<dbReference type="Pfam" id="PF22175">
    <property type="entry name" value="Ogg-HhH"/>
    <property type="match status" value="1"/>
</dbReference>
<keyword evidence="5 7" id="KW-0511">Multifunctional enzyme</keyword>
<dbReference type="HAMAP" id="MF_00241">
    <property type="entry name" value="Ogg"/>
    <property type="match status" value="1"/>
</dbReference>
<keyword evidence="2 7" id="KW-0378">Hydrolase</keyword>
<keyword evidence="8" id="KW-0175">Coiled coil</keyword>
<evidence type="ECO:0000256" key="6">
    <source>
        <dbReference type="ARBA" id="ARBA00023295"/>
    </source>
</evidence>
<dbReference type="GO" id="GO:0016799">
    <property type="term" value="F:hydrolase activity, hydrolyzing N-glycosyl compounds"/>
    <property type="evidence" value="ECO:0007669"/>
    <property type="project" value="UniProtKB-UniRule"/>
</dbReference>
<comment type="caution">
    <text evidence="10">The sequence shown here is derived from an EMBL/GenBank/DDBJ whole genome shotgun (WGS) entry which is preliminary data.</text>
</comment>
<dbReference type="SUPFAM" id="SSF48150">
    <property type="entry name" value="DNA-glycosylase"/>
    <property type="match status" value="1"/>
</dbReference>
<feature type="active site" evidence="7">
    <location>
        <position position="150"/>
    </location>
</feature>
<protein>
    <recommendedName>
        <fullName evidence="7">8-oxoguanine DNA glycosylase/AP lyase</fullName>
    </recommendedName>
    <domain>
        <recommendedName>
            <fullName evidence="7">8-oxoguanine DNA glycosylase</fullName>
            <shortName evidence="7">8-oxoG DNA glycosylase</shortName>
            <ecNumber evidence="7">3.2.2.-</ecNumber>
        </recommendedName>
    </domain>
    <domain>
        <recommendedName>
            <fullName evidence="7">DNA-(apurinic or apyrimidinic site) lyase</fullName>
            <shortName evidence="7">AP lyase</shortName>
            <ecNumber evidence="7">4.2.99.18</ecNumber>
        </recommendedName>
    </domain>
</protein>
<evidence type="ECO:0000259" key="9">
    <source>
        <dbReference type="SMART" id="SM00478"/>
    </source>
</evidence>
<comment type="catalytic activity">
    <reaction evidence="7">
        <text>2'-deoxyribonucleotide-(2'-deoxyribose 5'-phosphate)-2'-deoxyribonucleotide-DNA = a 3'-end 2'-deoxyribonucleotide-(2,3-dehydro-2,3-deoxyribose 5'-phosphate)-DNA + a 5'-end 5'-phospho-2'-deoxyribonucleoside-DNA + H(+)</text>
        <dbReference type="Rhea" id="RHEA:66592"/>
        <dbReference type="Rhea" id="RHEA-COMP:13180"/>
        <dbReference type="Rhea" id="RHEA-COMP:16897"/>
        <dbReference type="Rhea" id="RHEA-COMP:17067"/>
        <dbReference type="ChEBI" id="CHEBI:15378"/>
        <dbReference type="ChEBI" id="CHEBI:136412"/>
        <dbReference type="ChEBI" id="CHEBI:157695"/>
        <dbReference type="ChEBI" id="CHEBI:167181"/>
        <dbReference type="EC" id="4.2.99.18"/>
    </reaction>
</comment>
<name>A0A7C4U8V7_UNCW3</name>
<feature type="coiled-coil region" evidence="8">
    <location>
        <begin position="1"/>
        <end position="32"/>
    </location>
</feature>
<dbReference type="GO" id="GO:0140078">
    <property type="term" value="F:class I DNA-(apurinic or apyrimidinic site) endonuclease activity"/>
    <property type="evidence" value="ECO:0007669"/>
    <property type="project" value="UniProtKB-EC"/>
</dbReference>
<dbReference type="InterPro" id="IPR011257">
    <property type="entry name" value="DNA_glycosylase"/>
</dbReference>
<dbReference type="EC" id="4.2.99.18" evidence="7"/>
<dbReference type="GO" id="GO:0006284">
    <property type="term" value="P:base-excision repair"/>
    <property type="evidence" value="ECO:0007669"/>
    <property type="project" value="UniProtKB-UniRule"/>
</dbReference>
<evidence type="ECO:0000313" key="10">
    <source>
        <dbReference type="EMBL" id="HGW92439.1"/>
    </source>
</evidence>
<keyword evidence="1 7" id="KW-0227">DNA damage</keyword>
<comment type="function">
    <text evidence="7">Catalyzes the excision of an oxidatively damaged form of guanine (7,8-dihydro-8-oxoguanine = 8-oxoG) from DNA. Also cleaves the DNA backbone at apurinic/apyrimidinic sites (AP sites).</text>
</comment>
<dbReference type="EC" id="3.2.2.-" evidence="7"/>